<dbReference type="RefSeq" id="WP_097643517.1">
    <property type="nucleotide sequence ID" value="NZ_NQWI01000025.1"/>
</dbReference>
<sequence>MEDNRRSGNAFSWVGWLVFFLLIFGSSFLPPLAHWLSQQTGVSITPSMLIAAIIGGGVLISIASSVIQAVNQGRDSNETRLPTELPPDFQAPSLPTSSTPLPSSTLSEAKLKQRALGEQKLPPPPQFEPIISPRILAFGIVGLIVFGGLFGILFLVASAI</sequence>
<keyword evidence="4" id="KW-1185">Reference proteome</keyword>
<evidence type="ECO:0000256" key="1">
    <source>
        <dbReference type="SAM" id="MobiDB-lite"/>
    </source>
</evidence>
<feature type="transmembrane region" description="Helical" evidence="2">
    <location>
        <begin position="12"/>
        <end position="29"/>
    </location>
</feature>
<comment type="caution">
    <text evidence="3">The sequence shown here is derived from an EMBL/GenBank/DDBJ whole genome shotgun (WGS) entry which is preliminary data.</text>
</comment>
<accession>A0A2A6RKJ7</accession>
<name>A0A2A6RKJ7_9CHLR</name>
<dbReference type="OrthoDB" id="163174at2"/>
<feature type="transmembrane region" description="Helical" evidence="2">
    <location>
        <begin position="135"/>
        <end position="157"/>
    </location>
</feature>
<evidence type="ECO:0000313" key="3">
    <source>
        <dbReference type="EMBL" id="PDW03634.1"/>
    </source>
</evidence>
<proteinExistence type="predicted"/>
<feature type="region of interest" description="Disordered" evidence="1">
    <location>
        <begin position="77"/>
        <end position="104"/>
    </location>
</feature>
<gene>
    <name evidence="3" type="ORF">CJ255_07765</name>
</gene>
<reference evidence="4" key="1">
    <citation type="submission" date="2017-08" db="EMBL/GenBank/DDBJ databases">
        <authorList>
            <person name="Grouzdev D.S."/>
            <person name="Gaisin V.A."/>
            <person name="Rysina M.S."/>
            <person name="Gorlenko V.M."/>
        </authorList>
    </citation>
    <scope>NUCLEOTIDE SEQUENCE [LARGE SCALE GENOMIC DNA]</scope>
    <source>
        <strain evidence="4">Kir15-3F</strain>
    </source>
</reference>
<protein>
    <submittedName>
        <fullName evidence="3">Uncharacterized protein</fullName>
    </submittedName>
</protein>
<keyword evidence="2" id="KW-1133">Transmembrane helix</keyword>
<evidence type="ECO:0000256" key="2">
    <source>
        <dbReference type="SAM" id="Phobius"/>
    </source>
</evidence>
<keyword evidence="2" id="KW-0812">Transmembrane</keyword>
<dbReference type="EMBL" id="NQWI01000025">
    <property type="protein sequence ID" value="PDW03634.1"/>
    <property type="molecule type" value="Genomic_DNA"/>
</dbReference>
<feature type="compositionally biased region" description="Low complexity" evidence="1">
    <location>
        <begin position="92"/>
        <end position="104"/>
    </location>
</feature>
<evidence type="ECO:0000313" key="4">
    <source>
        <dbReference type="Proteomes" id="UP000220527"/>
    </source>
</evidence>
<dbReference type="Proteomes" id="UP000220527">
    <property type="component" value="Unassembled WGS sequence"/>
</dbReference>
<dbReference type="AlphaFoldDB" id="A0A2A6RKJ7"/>
<keyword evidence="2" id="KW-0472">Membrane</keyword>
<feature type="transmembrane region" description="Helical" evidence="2">
    <location>
        <begin position="49"/>
        <end position="70"/>
    </location>
</feature>
<organism evidence="3 4">
    <name type="scientific">Candidatus Viridilinea mediisalina</name>
    <dbReference type="NCBI Taxonomy" id="2024553"/>
    <lineage>
        <taxon>Bacteria</taxon>
        <taxon>Bacillati</taxon>
        <taxon>Chloroflexota</taxon>
        <taxon>Chloroflexia</taxon>
        <taxon>Chloroflexales</taxon>
        <taxon>Chloroflexineae</taxon>
        <taxon>Oscillochloridaceae</taxon>
        <taxon>Candidatus Viridilinea</taxon>
    </lineage>
</organism>